<accession>A0ABV9X7S9</accession>
<keyword evidence="4" id="KW-0378">Hydrolase</keyword>
<dbReference type="RefSeq" id="WP_344505204.1">
    <property type="nucleotide sequence ID" value="NZ_BAAATN010000026.1"/>
</dbReference>
<dbReference type="PANTHER" id="PTHR34154:SF3">
    <property type="entry name" value="ALKALI-SENSITIVE LINKAGE PROTEIN 1"/>
    <property type="match status" value="1"/>
</dbReference>
<dbReference type="InterPro" id="IPR053183">
    <property type="entry name" value="ASL1"/>
</dbReference>
<sequence length="545" mass="57455">MRRRTSLLLALLFVIAGVTGTTLAVRSDGSGGAATKGSPVAATADHTVTFQNKSNSRIWIGSTVNADGSAALSGLPTLDAGQSATITVPEHQGAGHWRGKFFARQGCGGEEGSTFHCDVGDCGPYADHCSTGEQPTSLAEFNFDPAEASAPWYNVSYVNAVSTAITITPDNVASPAAGECAAVGCAKDLLSVCPPDNLVKAQGTGKPLVCVSPNRDAKTPYSDALKRACPTAYGWSKHDAEPGNTVVRQCSHCTGLTVAFHGGGPAPQDSPKAQASEPAPADGDSTERRLRDVAGKKRSLTNVSGTGKGVGVTPGDGVTHALKDSGVSWYYNWSSSTGPVTKPKSVEYVPMIWGADAVTDTALGQASREGKALLGFNEPDLPAQANMSPEQALDLWPRLQSTGLRLGAPAVAFGGDVAGGWLDRFMRGAAERGLRVDFIPLHWFGGDFGPDAANQLRGYLKAVHDRYHKPIWLTEYGLTDYTRGEPRYPTQQQQVDFIKSSSKMLNGLDFVERHAWFALSTATSRTGLYDGKSANASGRAYRETG</sequence>
<feature type="signal peptide" evidence="2">
    <location>
        <begin position="1"/>
        <end position="24"/>
    </location>
</feature>
<keyword evidence="2" id="KW-0732">Signal</keyword>
<dbReference type="PANTHER" id="PTHR34154">
    <property type="entry name" value="ALKALI-SENSITIVE LINKAGE PROTEIN 1"/>
    <property type="match status" value="1"/>
</dbReference>
<keyword evidence="5" id="KW-1185">Reference proteome</keyword>
<feature type="compositionally biased region" description="Basic and acidic residues" evidence="1">
    <location>
        <begin position="285"/>
        <end position="295"/>
    </location>
</feature>
<feature type="domain" description="Asl1-like glycosyl hydrolase catalytic" evidence="3">
    <location>
        <begin position="322"/>
        <end position="539"/>
    </location>
</feature>
<feature type="chain" id="PRO_5046320976" evidence="2">
    <location>
        <begin position="25"/>
        <end position="545"/>
    </location>
</feature>
<dbReference type="SUPFAM" id="SSF49870">
    <property type="entry name" value="Osmotin, thaumatin-like protein"/>
    <property type="match status" value="1"/>
</dbReference>
<evidence type="ECO:0000313" key="4">
    <source>
        <dbReference type="EMBL" id="MFC5020504.1"/>
    </source>
</evidence>
<proteinExistence type="predicted"/>
<dbReference type="InterPro" id="IPR001938">
    <property type="entry name" value="Thaumatin"/>
</dbReference>
<dbReference type="InterPro" id="IPR017853">
    <property type="entry name" value="GH"/>
</dbReference>
<feature type="region of interest" description="Disordered" evidence="1">
    <location>
        <begin position="261"/>
        <end position="317"/>
    </location>
</feature>
<organism evidence="4 5">
    <name type="scientific">Streptomyces lienomycini</name>
    <dbReference type="NCBI Taxonomy" id="284035"/>
    <lineage>
        <taxon>Bacteria</taxon>
        <taxon>Bacillati</taxon>
        <taxon>Actinomycetota</taxon>
        <taxon>Actinomycetes</taxon>
        <taxon>Kitasatosporales</taxon>
        <taxon>Streptomycetaceae</taxon>
        <taxon>Streptomyces</taxon>
    </lineage>
</organism>
<protein>
    <submittedName>
        <fullName evidence="4">Glycosyl hydrolase</fullName>
    </submittedName>
</protein>
<dbReference type="SUPFAM" id="SSF51445">
    <property type="entry name" value="(Trans)glycosidases"/>
    <property type="match status" value="1"/>
</dbReference>
<dbReference type="Pfam" id="PF11790">
    <property type="entry name" value="Glyco_hydro_cc"/>
    <property type="match status" value="1"/>
</dbReference>
<gene>
    <name evidence="4" type="ORF">ACFPRC_37465</name>
</gene>
<dbReference type="Pfam" id="PF00314">
    <property type="entry name" value="Thaumatin"/>
    <property type="match status" value="1"/>
</dbReference>
<dbReference type="PROSITE" id="PS51367">
    <property type="entry name" value="THAUMATIN_2"/>
    <property type="match status" value="1"/>
</dbReference>
<dbReference type="InterPro" id="IPR024655">
    <property type="entry name" value="Asl1_glyco_hydro_catalytic"/>
</dbReference>
<evidence type="ECO:0000259" key="3">
    <source>
        <dbReference type="Pfam" id="PF11790"/>
    </source>
</evidence>
<dbReference type="InterPro" id="IPR037176">
    <property type="entry name" value="Osmotin/thaumatin-like_sf"/>
</dbReference>
<dbReference type="Proteomes" id="UP001595855">
    <property type="component" value="Unassembled WGS sequence"/>
</dbReference>
<evidence type="ECO:0000256" key="2">
    <source>
        <dbReference type="SAM" id="SignalP"/>
    </source>
</evidence>
<name>A0ABV9X7S9_9ACTN</name>
<evidence type="ECO:0000313" key="5">
    <source>
        <dbReference type="Proteomes" id="UP001595855"/>
    </source>
</evidence>
<dbReference type="EMBL" id="JBHSJO010000003">
    <property type="protein sequence ID" value="MFC5020504.1"/>
    <property type="molecule type" value="Genomic_DNA"/>
</dbReference>
<comment type="caution">
    <text evidence="4">The sequence shown here is derived from an EMBL/GenBank/DDBJ whole genome shotgun (WGS) entry which is preliminary data.</text>
</comment>
<dbReference type="Gene3D" id="2.60.110.10">
    <property type="entry name" value="Thaumatin"/>
    <property type="match status" value="1"/>
</dbReference>
<dbReference type="SMART" id="SM00205">
    <property type="entry name" value="THN"/>
    <property type="match status" value="1"/>
</dbReference>
<evidence type="ECO:0000256" key="1">
    <source>
        <dbReference type="SAM" id="MobiDB-lite"/>
    </source>
</evidence>
<dbReference type="Gene3D" id="3.20.20.80">
    <property type="entry name" value="Glycosidases"/>
    <property type="match status" value="1"/>
</dbReference>
<reference evidence="5" key="1">
    <citation type="journal article" date="2019" name="Int. J. Syst. Evol. Microbiol.">
        <title>The Global Catalogue of Microorganisms (GCM) 10K type strain sequencing project: providing services to taxonomists for standard genome sequencing and annotation.</title>
        <authorList>
            <consortium name="The Broad Institute Genomics Platform"/>
            <consortium name="The Broad Institute Genome Sequencing Center for Infectious Disease"/>
            <person name="Wu L."/>
            <person name="Ma J."/>
        </authorList>
    </citation>
    <scope>NUCLEOTIDE SEQUENCE [LARGE SCALE GENOMIC DNA]</scope>
    <source>
        <strain evidence="5">CGMCC 4.1542</strain>
    </source>
</reference>
<dbReference type="GO" id="GO:0016787">
    <property type="term" value="F:hydrolase activity"/>
    <property type="evidence" value="ECO:0007669"/>
    <property type="project" value="UniProtKB-KW"/>
</dbReference>